<evidence type="ECO:0000256" key="1">
    <source>
        <dbReference type="SAM" id="SignalP"/>
    </source>
</evidence>
<accession>A0A5B6TM44</accession>
<dbReference type="RefSeq" id="WP_149090181.1">
    <property type="nucleotide sequence ID" value="NZ_VKKY01000001.1"/>
</dbReference>
<sequence length="235" mass="24744">MKKTFSSLLLLLAFVCWVSQVQAQSVEGNGNITTQTRSVGSFDKLRVSGGFEVVLTQGTAEGLKLEAEDNILPLIESTVENGMLTIKTKPNSIRNAKRLKAYVTVRSLKALELAGGIKLTSTNTISGTALSLEFAGGINVQMAVQVKELTGDFAGGTKVTLSGRADKVRMDLAGATTLKALDLKTDYLTLDAAGASNAEVNVAKELSVEAAGIVNVNYKGSPNVKHSGMGKVRPI</sequence>
<gene>
    <name evidence="3" type="ORF">FOA19_07830</name>
</gene>
<protein>
    <submittedName>
        <fullName evidence="3">DUF2807 domain-containing protein</fullName>
    </submittedName>
</protein>
<feature type="domain" description="Putative auto-transporter adhesin head GIN" evidence="2">
    <location>
        <begin position="42"/>
        <end position="222"/>
    </location>
</feature>
<feature type="chain" id="PRO_5022682771" evidence="1">
    <location>
        <begin position="24"/>
        <end position="235"/>
    </location>
</feature>
<dbReference type="Proteomes" id="UP000324133">
    <property type="component" value="Unassembled WGS sequence"/>
</dbReference>
<dbReference type="Gene3D" id="2.160.20.120">
    <property type="match status" value="1"/>
</dbReference>
<dbReference type="Pfam" id="PF10988">
    <property type="entry name" value="DUF2807"/>
    <property type="match status" value="1"/>
</dbReference>
<evidence type="ECO:0000313" key="4">
    <source>
        <dbReference type="Proteomes" id="UP000324133"/>
    </source>
</evidence>
<proteinExistence type="predicted"/>
<dbReference type="AlphaFoldDB" id="A0A5B6TM44"/>
<keyword evidence="1" id="KW-0732">Signal</keyword>
<evidence type="ECO:0000313" key="3">
    <source>
        <dbReference type="EMBL" id="KAA3440550.1"/>
    </source>
</evidence>
<reference evidence="3 4" key="1">
    <citation type="submission" date="2019-07" db="EMBL/GenBank/DDBJ databases">
        <title>Rufibacter sp. nov., isolated from lake sediment.</title>
        <authorList>
            <person name="Qu J.-H."/>
        </authorList>
    </citation>
    <scope>NUCLEOTIDE SEQUENCE [LARGE SCALE GENOMIC DNA]</scope>
    <source>
        <strain evidence="3 4">NBS58-1</strain>
    </source>
</reference>
<comment type="caution">
    <text evidence="3">The sequence shown here is derived from an EMBL/GenBank/DDBJ whole genome shotgun (WGS) entry which is preliminary data.</text>
</comment>
<dbReference type="EMBL" id="VKKY01000001">
    <property type="protein sequence ID" value="KAA3440550.1"/>
    <property type="molecule type" value="Genomic_DNA"/>
</dbReference>
<keyword evidence="4" id="KW-1185">Reference proteome</keyword>
<name>A0A5B6TM44_9BACT</name>
<dbReference type="InterPro" id="IPR021255">
    <property type="entry name" value="DUF2807"/>
</dbReference>
<feature type="signal peptide" evidence="1">
    <location>
        <begin position="1"/>
        <end position="23"/>
    </location>
</feature>
<evidence type="ECO:0000259" key="2">
    <source>
        <dbReference type="Pfam" id="PF10988"/>
    </source>
</evidence>
<dbReference type="OrthoDB" id="5585143at2"/>
<organism evidence="3 4">
    <name type="scientific">Rufibacter hautae</name>
    <dbReference type="NCBI Taxonomy" id="2595005"/>
    <lineage>
        <taxon>Bacteria</taxon>
        <taxon>Pseudomonadati</taxon>
        <taxon>Bacteroidota</taxon>
        <taxon>Cytophagia</taxon>
        <taxon>Cytophagales</taxon>
        <taxon>Hymenobacteraceae</taxon>
        <taxon>Rufibacter</taxon>
    </lineage>
</organism>